<dbReference type="Pfam" id="PF26422">
    <property type="entry name" value="Halo_JAB_MPN"/>
    <property type="match status" value="1"/>
</dbReference>
<gene>
    <name evidence="1" type="ORF">ACFQJ7_12945</name>
</gene>
<evidence type="ECO:0008006" key="3">
    <source>
        <dbReference type="Google" id="ProtNLM"/>
    </source>
</evidence>
<dbReference type="Proteomes" id="UP001596414">
    <property type="component" value="Unassembled WGS sequence"/>
</dbReference>
<protein>
    <recommendedName>
        <fullName evidence="3">Proteasome lid subunit RPN8/RPN11</fullName>
    </recommendedName>
</protein>
<evidence type="ECO:0000313" key="2">
    <source>
        <dbReference type="Proteomes" id="UP001596414"/>
    </source>
</evidence>
<evidence type="ECO:0000313" key="1">
    <source>
        <dbReference type="EMBL" id="MFC7126918.1"/>
    </source>
</evidence>
<reference evidence="1 2" key="1">
    <citation type="journal article" date="2014" name="Int. J. Syst. Evol. Microbiol.">
        <title>Complete genome sequence of Corynebacterium casei LMG S-19264T (=DSM 44701T), isolated from a smear-ripened cheese.</title>
        <authorList>
            <consortium name="US DOE Joint Genome Institute (JGI-PGF)"/>
            <person name="Walter F."/>
            <person name="Albersmeier A."/>
            <person name="Kalinowski J."/>
            <person name="Ruckert C."/>
        </authorList>
    </citation>
    <scope>NUCLEOTIDE SEQUENCE [LARGE SCALE GENOMIC DNA]</scope>
    <source>
        <strain evidence="1 2">CGMCC 4.7215</strain>
    </source>
</reference>
<dbReference type="InterPro" id="IPR058877">
    <property type="entry name" value="JAB/MPN_dom-containing"/>
</dbReference>
<name>A0ABD5XD23_9EURY</name>
<dbReference type="RefSeq" id="WP_267637238.1">
    <property type="nucleotide sequence ID" value="NZ_JAODIY010000009.1"/>
</dbReference>
<organism evidence="1 2">
    <name type="scientific">Halovenus rubra</name>
    <dbReference type="NCBI Taxonomy" id="869890"/>
    <lineage>
        <taxon>Archaea</taxon>
        <taxon>Methanobacteriati</taxon>
        <taxon>Methanobacteriota</taxon>
        <taxon>Stenosarchaea group</taxon>
        <taxon>Halobacteria</taxon>
        <taxon>Halobacteriales</taxon>
        <taxon>Haloarculaceae</taxon>
        <taxon>Halovenus</taxon>
    </lineage>
</organism>
<sequence length="139" mass="15531">MIHITRGLVDTLLRLAEESDPDKRTIPLAVTRAEKLPQTSLSDETPVFTHFYMSSKGDALNAIFGVDMKTPAAQTPGIFVSHPISELEVTKKDDLREIVFIAVPPWSTDSFKVFDRKGNEQDLTLLDIEPPQETHLADN</sequence>
<dbReference type="AlphaFoldDB" id="A0ABD5XD23"/>
<accession>A0ABD5XD23</accession>
<proteinExistence type="predicted"/>
<dbReference type="EMBL" id="JBHSZQ010000047">
    <property type="protein sequence ID" value="MFC7126918.1"/>
    <property type="molecule type" value="Genomic_DNA"/>
</dbReference>
<comment type="caution">
    <text evidence="1">The sequence shown here is derived from an EMBL/GenBank/DDBJ whole genome shotgun (WGS) entry which is preliminary data.</text>
</comment>